<dbReference type="SUPFAM" id="SSF56235">
    <property type="entry name" value="N-terminal nucleophile aminohydrolases (Ntn hydrolases)"/>
    <property type="match status" value="1"/>
</dbReference>
<keyword evidence="2 9" id="KW-0378">Hydrolase</keyword>
<dbReference type="FunFam" id="3.60.20.30:FF:000001">
    <property type="entry name" value="Isoaspartyl peptidase/L-asparaginase"/>
    <property type="match status" value="1"/>
</dbReference>
<feature type="region of interest" description="Disordered" evidence="8">
    <location>
        <begin position="281"/>
        <end position="310"/>
    </location>
</feature>
<name>A0A517NJ27_9BACT</name>
<accession>A0A517NJ27</accession>
<sequence>MADSNQRWSIAIHGGAGGGPANWDSAKKAARQEGLQRALDTGVALLQHGASAIDVVEAVIIVFENDANFNAGRGAVLTEDGTAELDASIMDGATLGCGAVAGVRTVKNPIGLARLVMTETPHVLLAGPGADEFATDQGVDAVTPDYFLSYSSPNDDVAPDTPPHFGTVGCVVLDTMGDLAAGTSTGGTSKKLPGRVGDSPIIGAGTFAANDTCAVSGTGLGEEYIRAAVAYDVVAQMRYAGRSLDEAVTEIMTRRLKPGTGGLIAVSRDGQVVMQHNTPGMNCGMADSSGRRQTSFALPDGGRTPRSTGD</sequence>
<dbReference type="CDD" id="cd04701">
    <property type="entry name" value="Asparaginase_2"/>
    <property type="match status" value="1"/>
</dbReference>
<dbReference type="EMBL" id="CP036525">
    <property type="protein sequence ID" value="QDT07134.1"/>
    <property type="molecule type" value="Genomic_DNA"/>
</dbReference>
<feature type="binding site" evidence="6">
    <location>
        <begin position="195"/>
        <end position="198"/>
    </location>
    <ligand>
        <name>substrate</name>
    </ligand>
</feature>
<proteinExistence type="predicted"/>
<evidence type="ECO:0000313" key="10">
    <source>
        <dbReference type="Proteomes" id="UP000318538"/>
    </source>
</evidence>
<gene>
    <name evidence="9" type="primary">iaaA</name>
    <name evidence="9" type="ORF">K227x_55590</name>
</gene>
<keyword evidence="10" id="KW-1185">Reference proteome</keyword>
<evidence type="ECO:0000256" key="4">
    <source>
        <dbReference type="ARBA" id="ARBA00069124"/>
    </source>
</evidence>
<evidence type="ECO:0000256" key="7">
    <source>
        <dbReference type="PIRSR" id="PIRSR600246-3"/>
    </source>
</evidence>
<protein>
    <recommendedName>
        <fullName evidence="4">Isoaspartyl peptidase</fullName>
    </recommendedName>
</protein>
<dbReference type="PANTHER" id="PTHR10188">
    <property type="entry name" value="L-ASPARAGINASE"/>
    <property type="match status" value="1"/>
</dbReference>
<dbReference type="KEGG" id="rlc:K227x_55590"/>
<feature type="active site" description="Nucleophile" evidence="5">
    <location>
        <position position="167"/>
    </location>
</feature>
<dbReference type="PANTHER" id="PTHR10188:SF6">
    <property type="entry name" value="N(4)-(BETA-N-ACETYLGLUCOSAMINYL)-L-ASPARAGINASE"/>
    <property type="match status" value="1"/>
</dbReference>
<dbReference type="AlphaFoldDB" id="A0A517NJ27"/>
<dbReference type="Gene3D" id="3.60.20.30">
    <property type="entry name" value="(Glycosyl)asparaginase"/>
    <property type="match status" value="1"/>
</dbReference>
<evidence type="ECO:0000256" key="2">
    <source>
        <dbReference type="ARBA" id="ARBA00022801"/>
    </source>
</evidence>
<dbReference type="Proteomes" id="UP000318538">
    <property type="component" value="Chromosome"/>
</dbReference>
<evidence type="ECO:0000313" key="9">
    <source>
        <dbReference type="EMBL" id="QDT07134.1"/>
    </source>
</evidence>
<dbReference type="InterPro" id="IPR029055">
    <property type="entry name" value="Ntn_hydrolases_N"/>
</dbReference>
<evidence type="ECO:0000256" key="1">
    <source>
        <dbReference type="ARBA" id="ARBA00022670"/>
    </source>
</evidence>
<organism evidence="9 10">
    <name type="scientific">Rubripirellula lacrimiformis</name>
    <dbReference type="NCBI Taxonomy" id="1930273"/>
    <lineage>
        <taxon>Bacteria</taxon>
        <taxon>Pseudomonadati</taxon>
        <taxon>Planctomycetota</taxon>
        <taxon>Planctomycetia</taxon>
        <taxon>Pirellulales</taxon>
        <taxon>Pirellulaceae</taxon>
        <taxon>Rubripirellula</taxon>
    </lineage>
</organism>
<reference evidence="9 10" key="1">
    <citation type="submission" date="2019-02" db="EMBL/GenBank/DDBJ databases">
        <title>Deep-cultivation of Planctomycetes and their phenomic and genomic characterization uncovers novel biology.</title>
        <authorList>
            <person name="Wiegand S."/>
            <person name="Jogler M."/>
            <person name="Boedeker C."/>
            <person name="Pinto D."/>
            <person name="Vollmers J."/>
            <person name="Rivas-Marin E."/>
            <person name="Kohn T."/>
            <person name="Peeters S.H."/>
            <person name="Heuer A."/>
            <person name="Rast P."/>
            <person name="Oberbeckmann S."/>
            <person name="Bunk B."/>
            <person name="Jeske O."/>
            <person name="Meyerdierks A."/>
            <person name="Storesund J.E."/>
            <person name="Kallscheuer N."/>
            <person name="Luecker S."/>
            <person name="Lage O.M."/>
            <person name="Pohl T."/>
            <person name="Merkel B.J."/>
            <person name="Hornburger P."/>
            <person name="Mueller R.-W."/>
            <person name="Bruemmer F."/>
            <person name="Labrenz M."/>
            <person name="Spormann A.M."/>
            <person name="Op den Camp H."/>
            <person name="Overmann J."/>
            <person name="Amann R."/>
            <person name="Jetten M.S.M."/>
            <person name="Mascher T."/>
            <person name="Medema M.H."/>
            <person name="Devos D.P."/>
            <person name="Kaster A.-K."/>
            <person name="Ovreas L."/>
            <person name="Rohde M."/>
            <person name="Galperin M.Y."/>
            <person name="Jogler C."/>
        </authorList>
    </citation>
    <scope>NUCLEOTIDE SEQUENCE [LARGE SCALE GENOMIC DNA]</scope>
    <source>
        <strain evidence="9 10">K22_7</strain>
    </source>
</reference>
<dbReference type="RefSeq" id="WP_145174702.1">
    <property type="nucleotide sequence ID" value="NZ_CP036525.1"/>
</dbReference>
<keyword evidence="1" id="KW-0645">Protease</keyword>
<evidence type="ECO:0000256" key="8">
    <source>
        <dbReference type="SAM" id="MobiDB-lite"/>
    </source>
</evidence>
<feature type="binding site" evidence="6">
    <location>
        <begin position="218"/>
        <end position="221"/>
    </location>
    <ligand>
        <name>substrate</name>
    </ligand>
</feature>
<dbReference type="OrthoDB" id="9780217at2"/>
<dbReference type="InterPro" id="IPR000246">
    <property type="entry name" value="Peptidase_T2"/>
</dbReference>
<dbReference type="GO" id="GO:0006508">
    <property type="term" value="P:proteolysis"/>
    <property type="evidence" value="ECO:0007669"/>
    <property type="project" value="UniProtKB-KW"/>
</dbReference>
<dbReference type="Pfam" id="PF01112">
    <property type="entry name" value="Asparaginase_2"/>
    <property type="match status" value="1"/>
</dbReference>
<evidence type="ECO:0000256" key="3">
    <source>
        <dbReference type="ARBA" id="ARBA00022813"/>
    </source>
</evidence>
<evidence type="ECO:0000256" key="6">
    <source>
        <dbReference type="PIRSR" id="PIRSR600246-2"/>
    </source>
</evidence>
<dbReference type="GO" id="GO:0008233">
    <property type="term" value="F:peptidase activity"/>
    <property type="evidence" value="ECO:0007669"/>
    <property type="project" value="UniProtKB-KW"/>
</dbReference>
<dbReference type="GO" id="GO:0016811">
    <property type="term" value="F:hydrolase activity, acting on carbon-nitrogen (but not peptide) bonds, in linear amides"/>
    <property type="evidence" value="ECO:0007669"/>
    <property type="project" value="UniProtKB-ARBA"/>
</dbReference>
<evidence type="ECO:0000256" key="5">
    <source>
        <dbReference type="PIRSR" id="PIRSR600246-1"/>
    </source>
</evidence>
<feature type="site" description="Cleavage; by autolysis" evidence="7">
    <location>
        <begin position="166"/>
        <end position="167"/>
    </location>
</feature>
<keyword evidence="3" id="KW-0068">Autocatalytic cleavage</keyword>